<evidence type="ECO:0000313" key="10">
    <source>
        <dbReference type="EMBL" id="NEN23291.1"/>
    </source>
</evidence>
<keyword evidence="5" id="KW-0448">Lipopolysaccharide biosynthesis</keyword>
<keyword evidence="11" id="KW-1185">Reference proteome</keyword>
<dbReference type="SUPFAM" id="SSF53448">
    <property type="entry name" value="Nucleotide-diphospho-sugar transferases"/>
    <property type="match status" value="1"/>
</dbReference>
<gene>
    <name evidence="10" type="ORF">G3O08_07240</name>
</gene>
<evidence type="ECO:0000256" key="8">
    <source>
        <dbReference type="SAM" id="Phobius"/>
    </source>
</evidence>
<evidence type="ECO:0000256" key="4">
    <source>
        <dbReference type="ARBA" id="ARBA00022692"/>
    </source>
</evidence>
<name>A0A7K3WQJ7_9FLAO</name>
<keyword evidence="6 8" id="KW-1133">Transmembrane helix</keyword>
<evidence type="ECO:0000313" key="11">
    <source>
        <dbReference type="Proteomes" id="UP000486602"/>
    </source>
</evidence>
<dbReference type="AlphaFoldDB" id="A0A7K3WQJ7"/>
<sequence length="319" mass="36214">MISIAIPLYNEAESLPELIAWIHRVVEANNLATEVILVDDGSRDESWAVIENLRLEYPFVKAIRFTRNYGKAAGLQAAFEVAQGDVVITMDADLQDSPDEIPELVRMIREDGFDLVSGWKKKRYDPISKTIPTKLYNWATRKMSGIQLHDFNCGLKAYRTKVVKNIELYGDMHRYIPVLAKRLGYDNIGEKVVEHRARKFGTTKYGVSRFIRGPLDLLTVSFVSRYSKRPMHLFGLYGAIMFLIGMAVFAWIGGYKIWAVIHHIPAKNIAQMSIFYVALTAMIIGTQLFIGGFLAELVGSISPDRNRYVIEDKIGFNQN</sequence>
<dbReference type="RefSeq" id="WP_163284369.1">
    <property type="nucleotide sequence ID" value="NZ_JAAGVY010000009.1"/>
</dbReference>
<keyword evidence="7 8" id="KW-0472">Membrane</keyword>
<keyword evidence="2" id="KW-0328">Glycosyltransferase</keyword>
<accession>A0A7K3WQJ7</accession>
<evidence type="ECO:0000256" key="6">
    <source>
        <dbReference type="ARBA" id="ARBA00022989"/>
    </source>
</evidence>
<evidence type="ECO:0000256" key="7">
    <source>
        <dbReference type="ARBA" id="ARBA00023136"/>
    </source>
</evidence>
<evidence type="ECO:0000259" key="9">
    <source>
        <dbReference type="Pfam" id="PF00535"/>
    </source>
</evidence>
<dbReference type="PANTHER" id="PTHR48090">
    <property type="entry name" value="UNDECAPRENYL-PHOSPHATE 4-DEOXY-4-FORMAMIDO-L-ARABINOSE TRANSFERASE-RELATED"/>
    <property type="match status" value="1"/>
</dbReference>
<dbReference type="EMBL" id="JAAGVY010000009">
    <property type="protein sequence ID" value="NEN23291.1"/>
    <property type="molecule type" value="Genomic_DNA"/>
</dbReference>
<keyword evidence="1" id="KW-1003">Cell membrane</keyword>
<dbReference type="CDD" id="cd04187">
    <property type="entry name" value="DPM1_like_bac"/>
    <property type="match status" value="1"/>
</dbReference>
<feature type="domain" description="Glycosyltransferase 2-like" evidence="9">
    <location>
        <begin position="3"/>
        <end position="165"/>
    </location>
</feature>
<dbReference type="Gene3D" id="3.90.550.10">
    <property type="entry name" value="Spore Coat Polysaccharide Biosynthesis Protein SpsA, Chain A"/>
    <property type="match status" value="1"/>
</dbReference>
<keyword evidence="3 10" id="KW-0808">Transferase</keyword>
<dbReference type="InterPro" id="IPR029044">
    <property type="entry name" value="Nucleotide-diphossugar_trans"/>
</dbReference>
<feature type="transmembrane region" description="Helical" evidence="8">
    <location>
        <begin position="234"/>
        <end position="254"/>
    </location>
</feature>
<evidence type="ECO:0000256" key="3">
    <source>
        <dbReference type="ARBA" id="ARBA00022679"/>
    </source>
</evidence>
<protein>
    <submittedName>
        <fullName evidence="10">Glycosyltransferase family 2 protein</fullName>
    </submittedName>
</protein>
<dbReference type="InterPro" id="IPR001173">
    <property type="entry name" value="Glyco_trans_2-like"/>
</dbReference>
<dbReference type="Proteomes" id="UP000486602">
    <property type="component" value="Unassembled WGS sequence"/>
</dbReference>
<dbReference type="GO" id="GO:0099621">
    <property type="term" value="F:undecaprenyl-phosphate 4-deoxy-4-formamido-L-arabinose transferase activity"/>
    <property type="evidence" value="ECO:0007669"/>
    <property type="project" value="TreeGrafter"/>
</dbReference>
<keyword evidence="4 8" id="KW-0812">Transmembrane</keyword>
<dbReference type="InterPro" id="IPR050256">
    <property type="entry name" value="Glycosyltransferase_2"/>
</dbReference>
<proteinExistence type="predicted"/>
<reference evidence="10 11" key="1">
    <citation type="submission" date="2020-02" db="EMBL/GenBank/DDBJ databases">
        <title>Out from the shadows clarifying the taxonomy of the family Cryomorphaceae and related taxa by utilizing the GTDB taxonomic framework.</title>
        <authorList>
            <person name="Bowman J.P."/>
        </authorList>
    </citation>
    <scope>NUCLEOTIDE SEQUENCE [LARGE SCALE GENOMIC DNA]</scope>
    <source>
        <strain evidence="10 11">QSSC 1-22</strain>
    </source>
</reference>
<comment type="caution">
    <text evidence="10">The sequence shown here is derived from an EMBL/GenBank/DDBJ whole genome shotgun (WGS) entry which is preliminary data.</text>
</comment>
<evidence type="ECO:0000256" key="5">
    <source>
        <dbReference type="ARBA" id="ARBA00022985"/>
    </source>
</evidence>
<dbReference type="GO" id="GO:0009103">
    <property type="term" value="P:lipopolysaccharide biosynthetic process"/>
    <property type="evidence" value="ECO:0007669"/>
    <property type="project" value="UniProtKB-KW"/>
</dbReference>
<dbReference type="PANTHER" id="PTHR48090:SF3">
    <property type="entry name" value="UNDECAPRENYL-PHOSPHATE 4-DEOXY-4-FORMAMIDO-L-ARABINOSE TRANSFERASE"/>
    <property type="match status" value="1"/>
</dbReference>
<evidence type="ECO:0000256" key="2">
    <source>
        <dbReference type="ARBA" id="ARBA00022676"/>
    </source>
</evidence>
<dbReference type="Pfam" id="PF00535">
    <property type="entry name" value="Glycos_transf_2"/>
    <property type="match status" value="1"/>
</dbReference>
<feature type="transmembrane region" description="Helical" evidence="8">
    <location>
        <begin position="274"/>
        <end position="298"/>
    </location>
</feature>
<organism evidence="10 11">
    <name type="scientific">Cryomorpha ignava</name>
    <dbReference type="NCBI Taxonomy" id="101383"/>
    <lineage>
        <taxon>Bacteria</taxon>
        <taxon>Pseudomonadati</taxon>
        <taxon>Bacteroidota</taxon>
        <taxon>Flavobacteriia</taxon>
        <taxon>Flavobacteriales</taxon>
        <taxon>Cryomorphaceae</taxon>
        <taxon>Cryomorpha</taxon>
    </lineage>
</organism>
<evidence type="ECO:0000256" key="1">
    <source>
        <dbReference type="ARBA" id="ARBA00022475"/>
    </source>
</evidence>
<dbReference type="GO" id="GO:0005886">
    <property type="term" value="C:plasma membrane"/>
    <property type="evidence" value="ECO:0007669"/>
    <property type="project" value="TreeGrafter"/>
</dbReference>